<keyword evidence="6" id="KW-1185">Reference proteome</keyword>
<dbReference type="Gene3D" id="3.10.450.240">
    <property type="match status" value="1"/>
</dbReference>
<protein>
    <recommendedName>
        <fullName evidence="7">Tim44-like domain-containing protein</fullName>
    </recommendedName>
</protein>
<reference evidence="6" key="1">
    <citation type="journal article" date="2017" name="Genome Biol.">
        <title>Comparative genomics reveals high biological diversity and specific adaptations in the industrially and medically important fungal genus Aspergillus.</title>
        <authorList>
            <person name="de Vries R.P."/>
            <person name="Riley R."/>
            <person name="Wiebenga A."/>
            <person name="Aguilar-Osorio G."/>
            <person name="Amillis S."/>
            <person name="Uchima C.A."/>
            <person name="Anderluh G."/>
            <person name="Asadollahi M."/>
            <person name="Askin M."/>
            <person name="Barry K."/>
            <person name="Battaglia E."/>
            <person name="Bayram O."/>
            <person name="Benocci T."/>
            <person name="Braus-Stromeyer S.A."/>
            <person name="Caldana C."/>
            <person name="Canovas D."/>
            <person name="Cerqueira G.C."/>
            <person name="Chen F."/>
            <person name="Chen W."/>
            <person name="Choi C."/>
            <person name="Clum A."/>
            <person name="Dos Santos R.A."/>
            <person name="Damasio A.R."/>
            <person name="Diallinas G."/>
            <person name="Emri T."/>
            <person name="Fekete E."/>
            <person name="Flipphi M."/>
            <person name="Freyberg S."/>
            <person name="Gallo A."/>
            <person name="Gournas C."/>
            <person name="Habgood R."/>
            <person name="Hainaut M."/>
            <person name="Harispe M.L."/>
            <person name="Henrissat B."/>
            <person name="Hilden K.S."/>
            <person name="Hope R."/>
            <person name="Hossain A."/>
            <person name="Karabika E."/>
            <person name="Karaffa L."/>
            <person name="Karanyi Z."/>
            <person name="Krasevec N."/>
            <person name="Kuo A."/>
            <person name="Kusch H."/>
            <person name="LaButti K."/>
            <person name="Lagendijk E.L."/>
            <person name="Lapidus A."/>
            <person name="Levasseur A."/>
            <person name="Lindquist E."/>
            <person name="Lipzen A."/>
            <person name="Logrieco A.F."/>
            <person name="MacCabe A."/>
            <person name="Maekelae M.R."/>
            <person name="Malavazi I."/>
            <person name="Melin P."/>
            <person name="Meyer V."/>
            <person name="Mielnichuk N."/>
            <person name="Miskei M."/>
            <person name="Molnar A.P."/>
            <person name="Mule G."/>
            <person name="Ngan C.Y."/>
            <person name="Orejas M."/>
            <person name="Orosz E."/>
            <person name="Ouedraogo J.P."/>
            <person name="Overkamp K.M."/>
            <person name="Park H.-S."/>
            <person name="Perrone G."/>
            <person name="Piumi F."/>
            <person name="Punt P.J."/>
            <person name="Ram A.F."/>
            <person name="Ramon A."/>
            <person name="Rauscher S."/>
            <person name="Record E."/>
            <person name="Riano-Pachon D.M."/>
            <person name="Robert V."/>
            <person name="Roehrig J."/>
            <person name="Ruller R."/>
            <person name="Salamov A."/>
            <person name="Salih N.S."/>
            <person name="Samson R.A."/>
            <person name="Sandor E."/>
            <person name="Sanguinetti M."/>
            <person name="Schuetze T."/>
            <person name="Sepcic K."/>
            <person name="Shelest E."/>
            <person name="Sherlock G."/>
            <person name="Sophianopoulou V."/>
            <person name="Squina F.M."/>
            <person name="Sun H."/>
            <person name="Susca A."/>
            <person name="Todd R.B."/>
            <person name="Tsang A."/>
            <person name="Unkles S.E."/>
            <person name="van de Wiele N."/>
            <person name="van Rossen-Uffink D."/>
            <person name="Oliveira J.V."/>
            <person name="Vesth T.C."/>
            <person name="Visser J."/>
            <person name="Yu J.-H."/>
            <person name="Zhou M."/>
            <person name="Andersen M.R."/>
            <person name="Archer D.B."/>
            <person name="Baker S.E."/>
            <person name="Benoit I."/>
            <person name="Brakhage A.A."/>
            <person name="Braus G.H."/>
            <person name="Fischer R."/>
            <person name="Frisvad J.C."/>
            <person name="Goldman G.H."/>
            <person name="Houbraken J."/>
            <person name="Oakley B."/>
            <person name="Pocsi I."/>
            <person name="Scazzocchio C."/>
            <person name="Seiboth B."/>
            <person name="vanKuyk P.A."/>
            <person name="Wortman J."/>
            <person name="Dyer P.S."/>
            <person name="Grigoriev I.V."/>
        </authorList>
    </citation>
    <scope>NUCLEOTIDE SEQUENCE [LARGE SCALE GENOMIC DNA]</scope>
    <source>
        <strain evidence="6">DTO 134E9</strain>
    </source>
</reference>
<dbReference type="GO" id="GO:0005739">
    <property type="term" value="C:mitochondrion"/>
    <property type="evidence" value="ECO:0007669"/>
    <property type="project" value="UniProtKB-SubCell"/>
</dbReference>
<evidence type="ECO:0000256" key="2">
    <source>
        <dbReference type="ARBA" id="ARBA00022946"/>
    </source>
</evidence>
<evidence type="ECO:0000313" key="6">
    <source>
        <dbReference type="Proteomes" id="UP000184383"/>
    </source>
</evidence>
<dbReference type="RefSeq" id="XP_040687894.1">
    <property type="nucleotide sequence ID" value="XM_040831109.1"/>
</dbReference>
<evidence type="ECO:0000256" key="1">
    <source>
        <dbReference type="ARBA" id="ARBA00004173"/>
    </source>
</evidence>
<gene>
    <name evidence="5" type="ORF">ASPWEDRAFT_173640</name>
</gene>
<evidence type="ECO:0000256" key="3">
    <source>
        <dbReference type="ARBA" id="ARBA00023128"/>
    </source>
</evidence>
<dbReference type="Proteomes" id="UP000184383">
    <property type="component" value="Unassembled WGS sequence"/>
</dbReference>
<feature type="region of interest" description="Disordered" evidence="4">
    <location>
        <begin position="240"/>
        <end position="262"/>
    </location>
</feature>
<dbReference type="PANTHER" id="PTHR28554:SF1">
    <property type="entry name" value="LARGE RIBOSOMAL SUBUNIT PROTEIN ML45"/>
    <property type="match status" value="1"/>
</dbReference>
<dbReference type="AlphaFoldDB" id="A0A1L9RH69"/>
<dbReference type="PANTHER" id="PTHR28554">
    <property type="entry name" value="39S RIBOSOMAL PROTEIN L45, MITOCHONDRIAL"/>
    <property type="match status" value="1"/>
</dbReference>
<keyword evidence="2" id="KW-0809">Transit peptide</keyword>
<sequence length="326" mass="36700">MASSLRMPAGSLFSTARTNNVVFRFSPANSSAASAVSCQCRHFSQGSQRNGRGIPQNIALKQPAQPSMKTRTREFSKSDLPQDLGLLPGTFIRPLWRDMPSIFQHPRERLQLEWLWLKGGVQNFLGLVVLCKWGNNNVPLELKGRRQIARELHQKMYTAFAGGDVTSLRKICCNGLANKLIQRIENRPKNEKVTWTLDKYILSPATFFTGARIVADRKTQIPDLPDSTVRQVVVRITSKQSTGKSKLPSGRDANTAVEDATPEKQQDCTEYIVIQKLRWAGDEQDWRIWGHATPTTVEDLDSPFFASGLTISERLDAMKETMQGRR</sequence>
<dbReference type="VEuPathDB" id="FungiDB:ASPWEDRAFT_173640"/>
<dbReference type="GeneID" id="63746957"/>
<dbReference type="EMBL" id="KV878213">
    <property type="protein sequence ID" value="OJJ34218.1"/>
    <property type="molecule type" value="Genomic_DNA"/>
</dbReference>
<name>A0A1L9RH69_ASPWE</name>
<evidence type="ECO:0000256" key="4">
    <source>
        <dbReference type="SAM" id="MobiDB-lite"/>
    </source>
</evidence>
<dbReference type="OrthoDB" id="19619at2759"/>
<accession>A0A1L9RH69</accession>
<comment type="subcellular location">
    <subcellularLocation>
        <location evidence="1">Mitochondrion</location>
    </subcellularLocation>
</comment>
<dbReference type="InterPro" id="IPR051975">
    <property type="entry name" value="mtLSU_mL45"/>
</dbReference>
<proteinExistence type="predicted"/>
<organism evidence="5 6">
    <name type="scientific">Aspergillus wentii DTO 134E9</name>
    <dbReference type="NCBI Taxonomy" id="1073089"/>
    <lineage>
        <taxon>Eukaryota</taxon>
        <taxon>Fungi</taxon>
        <taxon>Dikarya</taxon>
        <taxon>Ascomycota</taxon>
        <taxon>Pezizomycotina</taxon>
        <taxon>Eurotiomycetes</taxon>
        <taxon>Eurotiomycetidae</taxon>
        <taxon>Eurotiales</taxon>
        <taxon>Aspergillaceae</taxon>
        <taxon>Aspergillus</taxon>
        <taxon>Aspergillus subgen. Cremei</taxon>
    </lineage>
</organism>
<evidence type="ECO:0008006" key="7">
    <source>
        <dbReference type="Google" id="ProtNLM"/>
    </source>
</evidence>
<evidence type="ECO:0000313" key="5">
    <source>
        <dbReference type="EMBL" id="OJJ34218.1"/>
    </source>
</evidence>
<keyword evidence="3" id="KW-0496">Mitochondrion</keyword>